<gene>
    <name evidence="1" type="ORF">C5469_16965</name>
</gene>
<sequence length="60" mass="6399">MENAMKIGDVLVPPSCHPRIIAASFSTVLIEGKSAAKTDDAVSCSRVTLGNDRVNISQRK</sequence>
<organism evidence="1 2">
    <name type="scientific">Photorhabdus cinerea</name>
    <dbReference type="NCBI Taxonomy" id="471575"/>
    <lineage>
        <taxon>Bacteria</taxon>
        <taxon>Pseudomonadati</taxon>
        <taxon>Pseudomonadota</taxon>
        <taxon>Gammaproteobacteria</taxon>
        <taxon>Enterobacterales</taxon>
        <taxon>Morganellaceae</taxon>
        <taxon>Photorhabdus</taxon>
    </lineage>
</organism>
<dbReference type="RefSeq" id="WP_166309119.1">
    <property type="nucleotide sequence ID" value="NZ_CAWPIB010000018.1"/>
</dbReference>
<dbReference type="EMBL" id="PUJW01000018">
    <property type="protein sequence ID" value="NHB93738.1"/>
    <property type="molecule type" value="Genomic_DNA"/>
</dbReference>
<name>A0A7X5TIN0_9GAMM</name>
<accession>A0A7X5TIN0</accession>
<dbReference type="Proteomes" id="UP000591844">
    <property type="component" value="Unassembled WGS sequence"/>
</dbReference>
<keyword evidence="2" id="KW-1185">Reference proteome</keyword>
<evidence type="ECO:0000313" key="1">
    <source>
        <dbReference type="EMBL" id="NHB93738.1"/>
    </source>
</evidence>
<comment type="caution">
    <text evidence="1">The sequence shown here is derived from an EMBL/GenBank/DDBJ whole genome shotgun (WGS) entry which is preliminary data.</text>
</comment>
<proteinExistence type="predicted"/>
<reference evidence="1 2" key="1">
    <citation type="submission" date="2018-02" db="EMBL/GenBank/DDBJ databases">
        <authorList>
            <person name="Machado R.A."/>
        </authorList>
    </citation>
    <scope>NUCLEOTIDE SEQUENCE [LARGE SCALE GENOMIC DNA]</scope>
    <source>
        <strain evidence="1 2">DSM 19724</strain>
    </source>
</reference>
<dbReference type="Gene3D" id="2.60.200.60">
    <property type="match status" value="1"/>
</dbReference>
<evidence type="ECO:0000313" key="2">
    <source>
        <dbReference type="Proteomes" id="UP000591844"/>
    </source>
</evidence>
<dbReference type="AlphaFoldDB" id="A0A7X5TIN0"/>
<protein>
    <submittedName>
        <fullName evidence="1">Uncharacterized protein</fullName>
    </submittedName>
</protein>